<evidence type="ECO:0000256" key="1">
    <source>
        <dbReference type="SAM" id="Phobius"/>
    </source>
</evidence>
<keyword evidence="1" id="KW-0812">Transmembrane</keyword>
<organism evidence="2 3">
    <name type="scientific">Streptomyces nigra</name>
    <dbReference type="NCBI Taxonomy" id="1827580"/>
    <lineage>
        <taxon>Bacteria</taxon>
        <taxon>Bacillati</taxon>
        <taxon>Actinomycetota</taxon>
        <taxon>Actinomycetes</taxon>
        <taxon>Kitasatosporales</taxon>
        <taxon>Streptomycetaceae</taxon>
        <taxon>Streptomyces</taxon>
    </lineage>
</organism>
<reference evidence="2 3" key="1">
    <citation type="submission" date="2022-10" db="EMBL/GenBank/DDBJ databases">
        <title>The complete genomes of actinobacterial strains from the NBC collection.</title>
        <authorList>
            <person name="Joergensen T.S."/>
            <person name="Alvarez Arevalo M."/>
            <person name="Sterndorff E.B."/>
            <person name="Faurdal D."/>
            <person name="Vuksanovic O."/>
            <person name="Mourched A.-S."/>
            <person name="Charusanti P."/>
            <person name="Shaw S."/>
            <person name="Blin K."/>
            <person name="Weber T."/>
        </authorList>
    </citation>
    <scope>NUCLEOTIDE SEQUENCE [LARGE SCALE GENOMIC DNA]</scope>
    <source>
        <strain evidence="2 3">NBC_00206</strain>
    </source>
</reference>
<feature type="transmembrane region" description="Helical" evidence="1">
    <location>
        <begin position="6"/>
        <end position="24"/>
    </location>
</feature>
<dbReference type="RefSeq" id="WP_406257656.1">
    <property type="nucleotide sequence ID" value="NZ_CP108125.1"/>
</dbReference>
<keyword evidence="1" id="KW-0472">Membrane</keyword>
<gene>
    <name evidence="2" type="ORF">OHU27_12740</name>
</gene>
<feature type="transmembrane region" description="Helical" evidence="1">
    <location>
        <begin position="116"/>
        <end position="139"/>
    </location>
</feature>
<proteinExistence type="predicted"/>
<evidence type="ECO:0000313" key="3">
    <source>
        <dbReference type="Proteomes" id="UP001622690"/>
    </source>
</evidence>
<sequence>MDALFYVVPCLILAGVLFFGFHATRHWWQIRAAWNSGLTAEGHCLRTFTTTYGNGRDQVRTMLHHVYEFTARDGRVVRFEEESGPATTVEGDIVTVHYAEGARIVATARRPSRAGLAASTVGVLAILGVVAAICVGFMITYHDMSSEFPFGDDTTESVTIEGS</sequence>
<dbReference type="EMBL" id="CP108125">
    <property type="protein sequence ID" value="WTO83244.1"/>
    <property type="molecule type" value="Genomic_DNA"/>
</dbReference>
<evidence type="ECO:0008006" key="4">
    <source>
        <dbReference type="Google" id="ProtNLM"/>
    </source>
</evidence>
<accession>A0ABZ1ITG1</accession>
<evidence type="ECO:0000313" key="2">
    <source>
        <dbReference type="EMBL" id="WTO83244.1"/>
    </source>
</evidence>
<protein>
    <recommendedName>
        <fullName evidence="4">DUF3592 domain-containing protein</fullName>
    </recommendedName>
</protein>
<keyword evidence="3" id="KW-1185">Reference proteome</keyword>
<dbReference type="Proteomes" id="UP001622690">
    <property type="component" value="Chromosome"/>
</dbReference>
<keyword evidence="1" id="KW-1133">Transmembrane helix</keyword>
<name>A0ABZ1ITG1_9ACTN</name>